<gene>
    <name evidence="1" type="ORF">E4P82_18710</name>
</gene>
<reference evidence="1 2" key="1">
    <citation type="submission" date="2019-03" db="EMBL/GenBank/DDBJ databases">
        <title>Metabolic reconstructions from genomes of highly enriched 'Candidatus Accumulibacter' and 'Candidatus Competibacter' bioreactor populations.</title>
        <authorList>
            <person name="Annavajhala M.K."/>
            <person name="Welles L."/>
            <person name="Abbas B."/>
            <person name="Sorokin D."/>
            <person name="Park H."/>
            <person name="Van Loosdrecht M."/>
            <person name="Chandran K."/>
        </authorList>
    </citation>
    <scope>NUCLEOTIDE SEQUENCE [LARGE SCALE GENOMIC DNA]</scope>
    <source>
        <strain evidence="1 2">SBR_G</strain>
    </source>
</reference>
<comment type="caution">
    <text evidence="1">The sequence shown here is derived from an EMBL/GenBank/DDBJ whole genome shotgun (WGS) entry which is preliminary data.</text>
</comment>
<name>A0ABX1TNN8_9GAMM</name>
<accession>A0ABX1TNN8</accession>
<protein>
    <submittedName>
        <fullName evidence="1">Uncharacterized protein</fullName>
    </submittedName>
</protein>
<sequence length="73" mass="8420">MGTSKNLIIEKSELAKSSTYIAYLARNRGFSSAHMQVSTEDQNPRFTAYRLEEGWMQAYLYREITGCMSSKRD</sequence>
<dbReference type="RefSeq" id="WP_169250310.1">
    <property type="nucleotide sequence ID" value="NZ_SPMZ01000075.1"/>
</dbReference>
<evidence type="ECO:0000313" key="2">
    <source>
        <dbReference type="Proteomes" id="UP000760480"/>
    </source>
</evidence>
<dbReference type="Proteomes" id="UP000760480">
    <property type="component" value="Unassembled WGS sequence"/>
</dbReference>
<dbReference type="EMBL" id="SPMZ01000075">
    <property type="protein sequence ID" value="NMQ21043.1"/>
    <property type="molecule type" value="Genomic_DNA"/>
</dbReference>
<keyword evidence="2" id="KW-1185">Reference proteome</keyword>
<organism evidence="1 2">
    <name type="scientific">Candidatus Competibacter phosphatis</name>
    <dbReference type="NCBI Taxonomy" id="221280"/>
    <lineage>
        <taxon>Bacteria</taxon>
        <taxon>Pseudomonadati</taxon>
        <taxon>Pseudomonadota</taxon>
        <taxon>Gammaproteobacteria</taxon>
        <taxon>Candidatus Competibacteraceae</taxon>
        <taxon>Candidatus Competibacter</taxon>
    </lineage>
</organism>
<evidence type="ECO:0000313" key="1">
    <source>
        <dbReference type="EMBL" id="NMQ21043.1"/>
    </source>
</evidence>
<proteinExistence type="predicted"/>